<dbReference type="EMBL" id="JAVREM010000005">
    <property type="protein sequence ID" value="MDT0318266.1"/>
    <property type="molecule type" value="Genomic_DNA"/>
</dbReference>
<dbReference type="SUPFAM" id="SSF56059">
    <property type="entry name" value="Glutathione synthetase ATP-binding domain-like"/>
    <property type="match status" value="1"/>
</dbReference>
<dbReference type="Proteomes" id="UP001183420">
    <property type="component" value="Unassembled WGS sequence"/>
</dbReference>
<gene>
    <name evidence="4" type="ORF">RNC47_07960</name>
</gene>
<evidence type="ECO:0000259" key="2">
    <source>
        <dbReference type="Pfam" id="PF00391"/>
    </source>
</evidence>
<proteinExistence type="predicted"/>
<feature type="compositionally biased region" description="Pro residues" evidence="1">
    <location>
        <begin position="471"/>
        <end position="486"/>
    </location>
</feature>
<dbReference type="InterPro" id="IPR008279">
    <property type="entry name" value="PEP-util_enz_mobile_dom"/>
</dbReference>
<accession>A0ABU2LL02</accession>
<evidence type="ECO:0000259" key="3">
    <source>
        <dbReference type="Pfam" id="PF01326"/>
    </source>
</evidence>
<organism evidence="4 5">
    <name type="scientific">Streptomyces millisiae</name>
    <dbReference type="NCBI Taxonomy" id="3075542"/>
    <lineage>
        <taxon>Bacteria</taxon>
        <taxon>Bacillati</taxon>
        <taxon>Actinomycetota</taxon>
        <taxon>Actinomycetes</taxon>
        <taxon>Kitasatosporales</taxon>
        <taxon>Streptomycetaceae</taxon>
        <taxon>Streptomyces</taxon>
    </lineage>
</organism>
<dbReference type="PANTHER" id="PTHR43615">
    <property type="entry name" value="PHOSPHOENOLPYRUVATE SYNTHASE-RELATED"/>
    <property type="match status" value="1"/>
</dbReference>
<dbReference type="Pfam" id="PF01326">
    <property type="entry name" value="PPDK_N"/>
    <property type="match status" value="1"/>
</dbReference>
<reference evidence="5" key="1">
    <citation type="submission" date="2023-07" db="EMBL/GenBank/DDBJ databases">
        <title>30 novel species of actinomycetes from the DSMZ collection.</title>
        <authorList>
            <person name="Nouioui I."/>
        </authorList>
    </citation>
    <scope>NUCLEOTIDE SEQUENCE [LARGE SCALE GENOMIC DNA]</scope>
    <source>
        <strain evidence="5">DSM 44918</strain>
    </source>
</reference>
<evidence type="ECO:0000313" key="5">
    <source>
        <dbReference type="Proteomes" id="UP001183420"/>
    </source>
</evidence>
<evidence type="ECO:0000256" key="1">
    <source>
        <dbReference type="SAM" id="MobiDB-lite"/>
    </source>
</evidence>
<dbReference type="Gene3D" id="3.30.1490.20">
    <property type="entry name" value="ATP-grasp fold, A domain"/>
    <property type="match status" value="1"/>
</dbReference>
<keyword evidence="5" id="KW-1185">Reference proteome</keyword>
<dbReference type="RefSeq" id="WP_311596829.1">
    <property type="nucleotide sequence ID" value="NZ_JAVREM010000005.1"/>
</dbReference>
<dbReference type="Gene3D" id="3.30.470.20">
    <property type="entry name" value="ATP-grasp fold, B domain"/>
    <property type="match status" value="1"/>
</dbReference>
<feature type="domain" description="PEP-utilising enzyme mobile" evidence="2">
    <location>
        <begin position="600"/>
        <end position="669"/>
    </location>
</feature>
<dbReference type="PANTHER" id="PTHR43615:SF1">
    <property type="entry name" value="PPDK_N DOMAIN-CONTAINING PROTEIN"/>
    <property type="match status" value="1"/>
</dbReference>
<dbReference type="SUPFAM" id="SSF52009">
    <property type="entry name" value="Phosphohistidine domain"/>
    <property type="match status" value="1"/>
</dbReference>
<dbReference type="InterPro" id="IPR013815">
    <property type="entry name" value="ATP_grasp_subdomain_1"/>
</dbReference>
<dbReference type="InterPro" id="IPR036637">
    <property type="entry name" value="Phosphohistidine_dom_sf"/>
</dbReference>
<feature type="region of interest" description="Disordered" evidence="1">
    <location>
        <begin position="462"/>
        <end position="488"/>
    </location>
</feature>
<feature type="domain" description="Pyruvate phosphate dikinase AMP/ATP-binding" evidence="3">
    <location>
        <begin position="83"/>
        <end position="259"/>
    </location>
</feature>
<name>A0ABU2LL02_9ACTN</name>
<sequence length="678" mass="71214">MDIRDIEINGDEPRTIQAETTLSLDDPRACRVALTGGKAAALARATRARLPVLPGFVVLPPGAGGDHEGHDLWPAWRELSGDGSRPLVVRSSSAAEDTEQSSMAGRFTSVLDVRGWAAFRDALRVVRESSAESPGHAMAVLVQPMVRSRIGGVLFGVDPVAGRTDRMLLSAVRGGPDRLVSGELSGTDLRLTRRGRPVRDDRAAAGPTLLTGGELRRLTALAARARSVLGGAQDIEFGFDELTGRLWLFQSRPVTALASRPRPPRRARLLGPGPVAETLPGPLLPLEEDLWVTPMAHGLATALHLAGAAGRRRLRTTPAVTTVGGQAVADLRLLGVEPPRHRLLALLDPLPGARRLAAAWRVGRLRSTLPRLATALCAEVDRALSEVPPPARLSTAELLAALRWSRSSLVALHAQESLAGALLPPGAGTATAAGLAALRAGRAAGLPDDELAATHPEALALTTPSLTRPLRLPPHPPTGRADPPPADRAALPARESLRLRIRWVHEFQVRLVHEAAARTRPPAALGLLRWAELVRLLRDGAGPADWGERSVSVGVPVPDRFRVADGGVVVAEGDRRTGRGVSGGRVAGVAWDGAPGSRPAEAVLVVRHLDPSLAPLLPSLTGLVAQTGSPLSHLAVLARELGLATVTGEADAVRRFPPGTPLLVDGSTGEVAELGGRP</sequence>
<comment type="caution">
    <text evidence="4">The sequence shown here is derived from an EMBL/GenBank/DDBJ whole genome shotgun (WGS) entry which is preliminary data.</text>
</comment>
<protein>
    <submittedName>
        <fullName evidence="4">PEP/pyruvate-binding domain-containing protein</fullName>
    </submittedName>
</protein>
<evidence type="ECO:0000313" key="4">
    <source>
        <dbReference type="EMBL" id="MDT0318266.1"/>
    </source>
</evidence>
<dbReference type="Pfam" id="PF00391">
    <property type="entry name" value="PEP-utilizers"/>
    <property type="match status" value="1"/>
</dbReference>
<dbReference type="InterPro" id="IPR051549">
    <property type="entry name" value="PEP_Utilizing_Enz"/>
</dbReference>
<dbReference type="InterPro" id="IPR002192">
    <property type="entry name" value="PPDK_AMP/ATP-bd"/>
</dbReference>
<dbReference type="Gene3D" id="3.50.30.10">
    <property type="entry name" value="Phosphohistidine domain"/>
    <property type="match status" value="1"/>
</dbReference>